<dbReference type="SUPFAM" id="SSF49503">
    <property type="entry name" value="Cupredoxins"/>
    <property type="match status" value="1"/>
</dbReference>
<comment type="caution">
    <text evidence="4">The sequence shown here is derived from an EMBL/GenBank/DDBJ whole genome shotgun (WGS) entry which is preliminary data.</text>
</comment>
<feature type="domain" description="Plastocyanin-like" evidence="3">
    <location>
        <begin position="1"/>
        <end position="28"/>
    </location>
</feature>
<dbReference type="AlphaFoldDB" id="A0A4U0V3H3"/>
<proteinExistence type="predicted"/>
<name>A0A4U0V3H3_9PEZI</name>
<accession>A0A4U0V3H3</accession>
<dbReference type="Gene3D" id="2.60.40.420">
    <property type="entry name" value="Cupredoxins - blue copper proteins"/>
    <property type="match status" value="1"/>
</dbReference>
<evidence type="ECO:0000259" key="3">
    <source>
        <dbReference type="Pfam" id="PF07731"/>
    </source>
</evidence>
<sequence length="60" mass="6071">NPGAWLFHCHIQWHLASGMALVLVEGEQQLASIVGAAVNTTVPQKTQPSTAGSGASSAGS</sequence>
<feature type="signal peptide" evidence="2">
    <location>
        <begin position="1"/>
        <end position="18"/>
    </location>
</feature>
<keyword evidence="2" id="KW-0732">Signal</keyword>
<feature type="chain" id="PRO_5020649959" description="Plastocyanin-like domain-containing protein" evidence="2">
    <location>
        <begin position="19"/>
        <end position="60"/>
    </location>
</feature>
<protein>
    <recommendedName>
        <fullName evidence="3">Plastocyanin-like domain-containing protein</fullName>
    </recommendedName>
</protein>
<dbReference type="OrthoDB" id="10255118at2759"/>
<evidence type="ECO:0000313" key="4">
    <source>
        <dbReference type="EMBL" id="TKA43220.1"/>
    </source>
</evidence>
<evidence type="ECO:0000256" key="1">
    <source>
        <dbReference type="ARBA" id="ARBA00022723"/>
    </source>
</evidence>
<gene>
    <name evidence="4" type="ORF">B0A55_13562</name>
</gene>
<evidence type="ECO:0000256" key="2">
    <source>
        <dbReference type="SAM" id="SignalP"/>
    </source>
</evidence>
<dbReference type="STRING" id="329884.A0A4U0V3H3"/>
<feature type="non-terminal residue" evidence="4">
    <location>
        <position position="1"/>
    </location>
</feature>
<dbReference type="InterPro" id="IPR008972">
    <property type="entry name" value="Cupredoxin"/>
</dbReference>
<feature type="non-terminal residue" evidence="4">
    <location>
        <position position="60"/>
    </location>
</feature>
<dbReference type="PROSITE" id="PS00079">
    <property type="entry name" value="MULTICOPPER_OXIDASE1"/>
    <property type="match status" value="1"/>
</dbReference>
<dbReference type="Proteomes" id="UP000309340">
    <property type="component" value="Unassembled WGS sequence"/>
</dbReference>
<reference evidence="4 5" key="1">
    <citation type="submission" date="2017-03" db="EMBL/GenBank/DDBJ databases">
        <title>Genomes of endolithic fungi from Antarctica.</title>
        <authorList>
            <person name="Coleine C."/>
            <person name="Masonjones S."/>
            <person name="Stajich J.E."/>
        </authorList>
    </citation>
    <scope>NUCLEOTIDE SEQUENCE [LARGE SCALE GENOMIC DNA]</scope>
    <source>
        <strain evidence="4 5">CCFEE 5184</strain>
    </source>
</reference>
<dbReference type="Pfam" id="PF07731">
    <property type="entry name" value="Cu-oxidase_2"/>
    <property type="match status" value="1"/>
</dbReference>
<dbReference type="GO" id="GO:0005507">
    <property type="term" value="F:copper ion binding"/>
    <property type="evidence" value="ECO:0007669"/>
    <property type="project" value="InterPro"/>
</dbReference>
<dbReference type="InterPro" id="IPR011706">
    <property type="entry name" value="Cu-oxidase_C"/>
</dbReference>
<keyword evidence="1" id="KW-0479">Metal-binding</keyword>
<dbReference type="InterPro" id="IPR002355">
    <property type="entry name" value="Cu_oxidase_Cu_BS"/>
</dbReference>
<dbReference type="EMBL" id="NAJQ01002443">
    <property type="protein sequence ID" value="TKA43220.1"/>
    <property type="molecule type" value="Genomic_DNA"/>
</dbReference>
<dbReference type="PROSITE" id="PS00080">
    <property type="entry name" value="MULTICOPPER_OXIDASE2"/>
    <property type="match status" value="1"/>
</dbReference>
<evidence type="ECO:0000313" key="5">
    <source>
        <dbReference type="Proteomes" id="UP000309340"/>
    </source>
</evidence>
<dbReference type="InterPro" id="IPR033138">
    <property type="entry name" value="Cu_oxidase_CS"/>
</dbReference>
<organism evidence="4 5">
    <name type="scientific">Friedmanniomyces simplex</name>
    <dbReference type="NCBI Taxonomy" id="329884"/>
    <lineage>
        <taxon>Eukaryota</taxon>
        <taxon>Fungi</taxon>
        <taxon>Dikarya</taxon>
        <taxon>Ascomycota</taxon>
        <taxon>Pezizomycotina</taxon>
        <taxon>Dothideomycetes</taxon>
        <taxon>Dothideomycetidae</taxon>
        <taxon>Mycosphaerellales</taxon>
        <taxon>Teratosphaeriaceae</taxon>
        <taxon>Friedmanniomyces</taxon>
    </lineage>
</organism>
<dbReference type="GO" id="GO:0016491">
    <property type="term" value="F:oxidoreductase activity"/>
    <property type="evidence" value="ECO:0007669"/>
    <property type="project" value="InterPro"/>
</dbReference>
<keyword evidence="5" id="KW-1185">Reference proteome</keyword>